<dbReference type="InterPro" id="IPR036250">
    <property type="entry name" value="AcylCo_DH-like_C"/>
</dbReference>
<keyword evidence="9" id="KW-0443">Lipid metabolism</keyword>
<dbReference type="FunFam" id="1.20.140.10:FF:000007">
    <property type="entry name" value="Acyl-coenzyme A oxidase"/>
    <property type="match status" value="1"/>
</dbReference>
<evidence type="ECO:0000256" key="6">
    <source>
        <dbReference type="ARBA" id="ARBA00022827"/>
    </source>
</evidence>
<dbReference type="FunCoup" id="E2AVZ2">
    <property type="interactions" value="636"/>
</dbReference>
<dbReference type="GO" id="GO:0055088">
    <property type="term" value="P:lipid homeostasis"/>
    <property type="evidence" value="ECO:0007669"/>
    <property type="project" value="TreeGrafter"/>
</dbReference>
<dbReference type="Proteomes" id="UP000000311">
    <property type="component" value="Unassembled WGS sequence"/>
</dbReference>
<evidence type="ECO:0000256" key="8">
    <source>
        <dbReference type="ARBA" id="ARBA00023002"/>
    </source>
</evidence>
<proteinExistence type="inferred from homology"/>
<evidence type="ECO:0000313" key="17">
    <source>
        <dbReference type="EMBL" id="EFN62414.1"/>
    </source>
</evidence>
<dbReference type="InterPro" id="IPR012258">
    <property type="entry name" value="Acyl-CoA_oxidase"/>
</dbReference>
<accession>E2AVZ2</accession>
<dbReference type="OMA" id="VWAQLYT"/>
<protein>
    <recommendedName>
        <fullName evidence="11">Acyl-coenzyme A oxidase</fullName>
    </recommendedName>
</protein>
<evidence type="ECO:0000259" key="15">
    <source>
        <dbReference type="Pfam" id="PF02770"/>
    </source>
</evidence>
<dbReference type="GO" id="GO:0071949">
    <property type="term" value="F:FAD binding"/>
    <property type="evidence" value="ECO:0007669"/>
    <property type="project" value="InterPro"/>
</dbReference>
<dbReference type="STRING" id="104421.E2AVZ2"/>
<dbReference type="GO" id="GO:0005777">
    <property type="term" value="C:peroxisome"/>
    <property type="evidence" value="ECO:0007669"/>
    <property type="project" value="UniProtKB-SubCell"/>
</dbReference>
<organism evidence="18">
    <name type="scientific">Camponotus floridanus</name>
    <name type="common">Florida carpenter ant</name>
    <dbReference type="NCBI Taxonomy" id="104421"/>
    <lineage>
        <taxon>Eukaryota</taxon>
        <taxon>Metazoa</taxon>
        <taxon>Ecdysozoa</taxon>
        <taxon>Arthropoda</taxon>
        <taxon>Hexapoda</taxon>
        <taxon>Insecta</taxon>
        <taxon>Pterygota</taxon>
        <taxon>Neoptera</taxon>
        <taxon>Endopterygota</taxon>
        <taxon>Hymenoptera</taxon>
        <taxon>Apocrita</taxon>
        <taxon>Aculeata</taxon>
        <taxon>Formicoidea</taxon>
        <taxon>Formicidae</taxon>
        <taxon>Formicinae</taxon>
        <taxon>Camponotus</taxon>
    </lineage>
</organism>
<comment type="similarity">
    <text evidence="4 11">Belongs to the acyl-CoA oxidase family.</text>
</comment>
<feature type="active site" description="Proton acceptor" evidence="12">
    <location>
        <position position="439"/>
    </location>
</feature>
<dbReference type="AlphaFoldDB" id="E2AVZ2"/>
<keyword evidence="18" id="KW-1185">Reference proteome</keyword>
<dbReference type="Pfam" id="PF02770">
    <property type="entry name" value="Acyl-CoA_dh_M"/>
    <property type="match status" value="1"/>
</dbReference>
<feature type="domain" description="Acyl-CoA oxidase C-alpha1" evidence="16">
    <location>
        <begin position="289"/>
        <end position="454"/>
    </location>
</feature>
<evidence type="ECO:0000256" key="9">
    <source>
        <dbReference type="ARBA" id="ARBA00023098"/>
    </source>
</evidence>
<dbReference type="Pfam" id="PF22924">
    <property type="entry name" value="ACOX_C_alpha1"/>
    <property type="match status" value="1"/>
</dbReference>
<dbReference type="Gene3D" id="2.40.110.10">
    <property type="entry name" value="Butyryl-CoA Dehydrogenase, subunit A, domain 2"/>
    <property type="match status" value="1"/>
</dbReference>
<dbReference type="Gene3D" id="1.20.140.10">
    <property type="entry name" value="Butyryl-CoA Dehydrogenase, subunit A, domain 3"/>
    <property type="match status" value="2"/>
</dbReference>
<evidence type="ECO:0000256" key="3">
    <source>
        <dbReference type="ARBA" id="ARBA00005189"/>
    </source>
</evidence>
<evidence type="ECO:0000259" key="16">
    <source>
        <dbReference type="Pfam" id="PF22924"/>
    </source>
</evidence>
<evidence type="ECO:0000256" key="1">
    <source>
        <dbReference type="ARBA" id="ARBA00001974"/>
    </source>
</evidence>
<reference evidence="17 18" key="1">
    <citation type="journal article" date="2010" name="Science">
        <title>Genomic comparison of the ants Camponotus floridanus and Harpegnathos saltator.</title>
        <authorList>
            <person name="Bonasio R."/>
            <person name="Zhang G."/>
            <person name="Ye C."/>
            <person name="Mutti N.S."/>
            <person name="Fang X."/>
            <person name="Qin N."/>
            <person name="Donahue G."/>
            <person name="Yang P."/>
            <person name="Li Q."/>
            <person name="Li C."/>
            <person name="Zhang P."/>
            <person name="Huang Z."/>
            <person name="Berger S.L."/>
            <person name="Reinberg D."/>
            <person name="Wang J."/>
            <person name="Liebig J."/>
        </authorList>
    </citation>
    <scope>NUCLEOTIDE SEQUENCE [LARGE SCALE GENOMIC DNA]</scope>
    <source>
        <strain evidence="18">C129</strain>
    </source>
</reference>
<keyword evidence="8" id="KW-0560">Oxidoreductase</keyword>
<evidence type="ECO:0000256" key="13">
    <source>
        <dbReference type="PIRSR" id="PIRSR000168-2"/>
    </source>
</evidence>
<evidence type="ECO:0000256" key="10">
    <source>
        <dbReference type="ARBA" id="ARBA00023140"/>
    </source>
</evidence>
<keyword evidence="5 11" id="KW-0285">Flavoprotein</keyword>
<feature type="binding site" evidence="13">
    <location>
        <position position="146"/>
    </location>
    <ligand>
        <name>FAD</name>
        <dbReference type="ChEBI" id="CHEBI:57692"/>
    </ligand>
</feature>
<comment type="pathway">
    <text evidence="3">Lipid metabolism.</text>
</comment>
<dbReference type="InterPro" id="IPR002655">
    <property type="entry name" value="Acyl-CoA_oxidase_C"/>
</dbReference>
<dbReference type="FunFam" id="2.40.110.10:FF:000005">
    <property type="entry name" value="Acyl-coenzyme A oxidase"/>
    <property type="match status" value="1"/>
</dbReference>
<dbReference type="InterPro" id="IPR006091">
    <property type="entry name" value="Acyl-CoA_Oxase/DH_mid-dom"/>
</dbReference>
<keyword evidence="7" id="KW-0276">Fatty acid metabolism</keyword>
<dbReference type="GO" id="GO:0033540">
    <property type="term" value="P:fatty acid beta-oxidation using acyl-CoA oxidase"/>
    <property type="evidence" value="ECO:0007669"/>
    <property type="project" value="TreeGrafter"/>
</dbReference>
<dbReference type="EMBL" id="GL443213">
    <property type="protein sequence ID" value="EFN62414.1"/>
    <property type="molecule type" value="Genomic_DNA"/>
</dbReference>
<comment type="cofactor">
    <cofactor evidence="1">
        <name>FAD</name>
        <dbReference type="ChEBI" id="CHEBI:57692"/>
    </cofactor>
</comment>
<evidence type="ECO:0000256" key="5">
    <source>
        <dbReference type="ARBA" id="ARBA00022630"/>
    </source>
</evidence>
<name>E2AVZ2_CAMFO</name>
<dbReference type="GO" id="GO:0005504">
    <property type="term" value="F:fatty acid binding"/>
    <property type="evidence" value="ECO:0007669"/>
    <property type="project" value="TreeGrafter"/>
</dbReference>
<dbReference type="FunFam" id="1.20.140.10:FF:000010">
    <property type="entry name" value="Acyl-coenzyme A oxidase"/>
    <property type="match status" value="1"/>
</dbReference>
<evidence type="ECO:0000259" key="14">
    <source>
        <dbReference type="Pfam" id="PF01756"/>
    </source>
</evidence>
<feature type="domain" description="Acyl-CoA oxidase C-terminal" evidence="14">
    <location>
        <begin position="498"/>
        <end position="650"/>
    </location>
</feature>
<comment type="subcellular location">
    <subcellularLocation>
        <location evidence="2">Peroxisome</location>
    </subcellularLocation>
</comment>
<dbReference type="PIRSF" id="PIRSF000168">
    <property type="entry name" value="Acyl-CoA_oxidase"/>
    <property type="match status" value="1"/>
</dbReference>
<dbReference type="SUPFAM" id="SSF47203">
    <property type="entry name" value="Acyl-CoA dehydrogenase C-terminal domain-like"/>
    <property type="match status" value="2"/>
</dbReference>
<evidence type="ECO:0000256" key="7">
    <source>
        <dbReference type="ARBA" id="ARBA00022832"/>
    </source>
</evidence>
<keyword evidence="6 11" id="KW-0274">FAD</keyword>
<dbReference type="SUPFAM" id="SSF56645">
    <property type="entry name" value="Acyl-CoA dehydrogenase NM domain-like"/>
    <property type="match status" value="1"/>
</dbReference>
<gene>
    <name evidence="17" type="ORF">EAG_01604</name>
</gene>
<evidence type="ECO:0000256" key="4">
    <source>
        <dbReference type="ARBA" id="ARBA00006288"/>
    </source>
</evidence>
<dbReference type="OrthoDB" id="538336at2759"/>
<sequence>MSIANNLIKDLPKGPLDVYRKRATFDWKSFKLTLEGEDSVRFQEKLWEYVRTNPAFQKTSTGLTSLDELRKRCNIQLRAFHENDMTPIHAQDNFFYIFQYDGSIPIKLSIMYSMVSSTVLALGTEQHYHLVEELSSGKYIGCFALTEFSHGSNAKGMRTTATYDIATKSFILHTPDFEAAKCWAGGLGKSATHAIIFAQLITPDRVNRGLHAFIVPIRNPKTHLPFSGVTIGDMGEKIALNGIDNGFIIFDKYSISRTCLLNRTAGVTEDGKYVLAIKDERKRYGSSLGALSSGRVSITLMCSHYMSLALTIAIRYCAVRKQFGPTDKNDELPVIEYQAQQWRIFPHLAATYAIKIFSSMFYKKMVEFNMKRFMGEDENLSPDIGLEIHALSCAAKPLCSWIARDAIQDCRESCGGHGYLKMSRLGEIRGENDANCTYEGENNILIQQASNWLLNQWTNVIKGQRVPSPLGSADFLVDAEQILNTKFDQVTIEDTLRPENLLLAFKWLICYYLKKTYQHVNKLKSNGMSDFDTRNNSQAFLARTLSLVYGEHAIMAYFITYLQDPKWKANERKVLTQLCSLFGAIILEKKLADLYSGGYASSSSNIDNFLREGIIILCRDLLDNAVALVDVLAPPDFILNSALGMSDGEV</sequence>
<evidence type="ECO:0000256" key="11">
    <source>
        <dbReference type="PIRNR" id="PIRNR000168"/>
    </source>
</evidence>
<dbReference type="Pfam" id="PF01756">
    <property type="entry name" value="ACOX"/>
    <property type="match status" value="1"/>
</dbReference>
<evidence type="ECO:0000256" key="2">
    <source>
        <dbReference type="ARBA" id="ARBA00004275"/>
    </source>
</evidence>
<feature type="binding site" evidence="13">
    <location>
        <position position="185"/>
    </location>
    <ligand>
        <name>FAD</name>
        <dbReference type="ChEBI" id="CHEBI:57692"/>
    </ligand>
</feature>
<feature type="domain" description="Acyl-CoA oxidase/dehydrogenase middle" evidence="15">
    <location>
        <begin position="142"/>
        <end position="252"/>
    </location>
</feature>
<dbReference type="InParanoid" id="E2AVZ2"/>
<dbReference type="GO" id="GO:0016402">
    <property type="term" value="F:pristanoyl-CoA oxidase activity"/>
    <property type="evidence" value="ECO:0007669"/>
    <property type="project" value="TreeGrafter"/>
</dbReference>
<evidence type="ECO:0000313" key="18">
    <source>
        <dbReference type="Proteomes" id="UP000000311"/>
    </source>
</evidence>
<evidence type="ECO:0000256" key="12">
    <source>
        <dbReference type="PIRSR" id="PIRSR000168-1"/>
    </source>
</evidence>
<dbReference type="InterPro" id="IPR055060">
    <property type="entry name" value="ACOX_C_alpha1"/>
</dbReference>
<keyword evidence="10" id="KW-0576">Peroxisome</keyword>
<dbReference type="InterPro" id="IPR046373">
    <property type="entry name" value="Acyl-CoA_Oxase/DH_mid-dom_sf"/>
</dbReference>
<dbReference type="PANTHER" id="PTHR10909:SF390">
    <property type="entry name" value="PEROXISOMAL ACYL-COENZYME A OXIDASE 3"/>
    <property type="match status" value="1"/>
</dbReference>
<dbReference type="InterPro" id="IPR009100">
    <property type="entry name" value="AcylCoA_DH/oxidase_NM_dom_sf"/>
</dbReference>
<dbReference type="PANTHER" id="PTHR10909">
    <property type="entry name" value="ELECTRON TRANSPORT OXIDOREDUCTASE"/>
    <property type="match status" value="1"/>
</dbReference>